<dbReference type="SUPFAM" id="SSF51120">
    <property type="entry name" value="beta-Roll"/>
    <property type="match status" value="2"/>
</dbReference>
<dbReference type="InterPro" id="IPR018511">
    <property type="entry name" value="Hemolysin-typ_Ca-bd_CS"/>
</dbReference>
<dbReference type="Pfam" id="PF00353">
    <property type="entry name" value="HemolysinCabind"/>
    <property type="match status" value="3"/>
</dbReference>
<evidence type="ECO:0000256" key="1">
    <source>
        <dbReference type="ARBA" id="ARBA00004613"/>
    </source>
</evidence>
<dbReference type="PROSITE" id="PS00330">
    <property type="entry name" value="HEMOLYSIN_CALCIUM"/>
    <property type="match status" value="4"/>
</dbReference>
<protein>
    <submittedName>
        <fullName evidence="5">RTX-like toxin</fullName>
    </submittedName>
</protein>
<sequence length="774" mass="85893">MADRVAPLEAYIAWFRLEAGDDEATGNTDRKNVFEVSRGMKKFKGGPHADTFLLMEPETRIKLRILNGATGDDTVIGSAKPKGGLGLQHQSSTWVANYVKFSKKGDANTLIETGAIIQLSNIEHAQGHPETHDYLVGDQHDNHLNGAGGIDYLIGNAGNDWLTLAAGVADGGEGKDHYRILQNKQSIHAQIKIIETHTLQNSTVLLDYQKEKILAISLTGNDVVIRLRNDNNSETLLTLQAVYQQNKLLDQFIFHTRDGYLIQLPITALPQQGGSLADQLTLYYDAELDRLWQQKAEGKIDTQIDAELEYKRALKQTNIAGQSITLLQMAKLKKLAQSDDSKKNQVVTESFQGVISHRVQQNLGSAEIKTEHKQAKLSNILLDHKAEQILSLSLVDNDVIINLRNDNGSLMSLKLKDIYTTSNDGRQKTLTDHYLLYSRDGVMFSGLPPILRQNSDGHWPFTPRLIAQYLPDLDRDWQQQTSGKTADEINNIRIHLQQNNGQGQITIGERPLILPTFMHLLLRGTRFNTLLEGDNEDNLLESSYANDSLSGKQGEDLYLIKNTLNHARTVVINNHDGTDVPKQDLIKLVGWLIEDIDLQKETTDLVLRHRRLPDQYPTVHISHYFTSEHYHHLLIMDDNGKLIAPEIDSKGVLIAKPRQLTQGDHRLPGMNKVHWLYGTNENDEIEGNEKDDHLFGLGGNDLLRGGAGNDLLDGGEGDDILLGGTGNDHLFGGAGIDKLFGDTGDDRLYGGEGNDELSGGAGNDKLYGDAGNDT</sequence>
<dbReference type="InterPro" id="IPR050557">
    <property type="entry name" value="RTX_toxin/Mannuronan_C5-epim"/>
</dbReference>
<reference evidence="5" key="1">
    <citation type="journal article" date="2009" name="Environ. Microbiol.">
        <title>Dynamics of genome evolution in facultative symbionts of aphids.</title>
        <authorList>
            <person name="Degnan P.H."/>
            <person name="Leonardo T.E."/>
            <person name="Cass B.N."/>
            <person name="Hurwitz B."/>
            <person name="Stern D."/>
            <person name="Gibbs R.A."/>
            <person name="Richards S."/>
            <person name="Moran N.A."/>
        </authorList>
    </citation>
    <scope>NUCLEOTIDE SEQUENCE [LARGE SCALE GENOMIC DNA]</scope>
    <source>
        <strain evidence="5">LSR1</strain>
    </source>
</reference>
<dbReference type="STRING" id="663321.REG_1531"/>
<organism evidence="5 6">
    <name type="scientific">Candidatus Regiella insecticola LSR1</name>
    <dbReference type="NCBI Taxonomy" id="663321"/>
    <lineage>
        <taxon>Bacteria</taxon>
        <taxon>Pseudomonadati</taxon>
        <taxon>Pseudomonadota</taxon>
        <taxon>Gammaproteobacteria</taxon>
        <taxon>Enterobacterales</taxon>
        <taxon>Enterobacteriaceae</taxon>
        <taxon>aphid secondary symbionts</taxon>
        <taxon>Candidatus Regiella</taxon>
    </lineage>
</organism>
<proteinExistence type="predicted"/>
<feature type="non-terminal residue" evidence="5">
    <location>
        <position position="774"/>
    </location>
</feature>
<dbReference type="Proteomes" id="UP000005726">
    <property type="component" value="Unassembled WGS sequence"/>
</dbReference>
<evidence type="ECO:0000256" key="3">
    <source>
        <dbReference type="ARBA" id="ARBA00022837"/>
    </source>
</evidence>
<dbReference type="PANTHER" id="PTHR38340">
    <property type="entry name" value="S-LAYER PROTEIN"/>
    <property type="match status" value="1"/>
</dbReference>
<dbReference type="PANTHER" id="PTHR38340:SF1">
    <property type="entry name" value="S-LAYER PROTEIN"/>
    <property type="match status" value="1"/>
</dbReference>
<dbReference type="Gene3D" id="2.150.10.10">
    <property type="entry name" value="Serralysin-like metalloprotease, C-terminal"/>
    <property type="match status" value="3"/>
</dbReference>
<dbReference type="EMBL" id="GL379613">
    <property type="protein sequence ID" value="EFL91517.1"/>
    <property type="molecule type" value="Genomic_DNA"/>
</dbReference>
<evidence type="ECO:0000313" key="5">
    <source>
        <dbReference type="EMBL" id="EFL91517.1"/>
    </source>
</evidence>
<evidence type="ECO:0000256" key="4">
    <source>
        <dbReference type="SAM" id="MobiDB-lite"/>
    </source>
</evidence>
<gene>
    <name evidence="5" type="ORF">REG_1531</name>
</gene>
<keyword evidence="6" id="KW-1185">Reference proteome</keyword>
<dbReference type="GO" id="GO:0005576">
    <property type="term" value="C:extracellular region"/>
    <property type="evidence" value="ECO:0007669"/>
    <property type="project" value="UniProtKB-SubCell"/>
</dbReference>
<dbReference type="eggNOG" id="COG2931">
    <property type="taxonomic scope" value="Bacteria"/>
</dbReference>
<evidence type="ECO:0000313" key="6">
    <source>
        <dbReference type="Proteomes" id="UP000005726"/>
    </source>
</evidence>
<dbReference type="PRINTS" id="PR00313">
    <property type="entry name" value="CABNDNGRPT"/>
</dbReference>
<evidence type="ECO:0000256" key="2">
    <source>
        <dbReference type="ARBA" id="ARBA00022525"/>
    </source>
</evidence>
<dbReference type="GO" id="GO:0005509">
    <property type="term" value="F:calcium ion binding"/>
    <property type="evidence" value="ECO:0007669"/>
    <property type="project" value="InterPro"/>
</dbReference>
<feature type="region of interest" description="Disordered" evidence="4">
    <location>
        <begin position="750"/>
        <end position="774"/>
    </location>
</feature>
<accession>E0WU00</accession>
<name>E0WU00_9ENTR</name>
<dbReference type="InterPro" id="IPR001343">
    <property type="entry name" value="Hemolysn_Ca-bd"/>
</dbReference>
<dbReference type="InterPro" id="IPR011049">
    <property type="entry name" value="Serralysin-like_metalloprot_C"/>
</dbReference>
<comment type="subcellular location">
    <subcellularLocation>
        <location evidence="1">Secreted</location>
    </subcellularLocation>
</comment>
<dbReference type="HOGENOM" id="CLU_361544_0_0_6"/>
<keyword evidence="2" id="KW-0964">Secreted</keyword>
<dbReference type="AlphaFoldDB" id="E0WU00"/>
<keyword evidence="3" id="KW-0106">Calcium</keyword>